<name>A0A926VAA6_9CYAN</name>
<accession>A0A926VAA6</accession>
<dbReference type="Gene3D" id="1.25.40.10">
    <property type="entry name" value="Tetratricopeptide repeat domain"/>
    <property type="match status" value="1"/>
</dbReference>
<keyword evidence="2" id="KW-1185">Reference proteome</keyword>
<dbReference type="Proteomes" id="UP000641646">
    <property type="component" value="Unassembled WGS sequence"/>
</dbReference>
<dbReference type="AlphaFoldDB" id="A0A926VAA6"/>
<sequence>MDDDRIQAYLNLIQQLLHCPSGEEPQILQANSELLDLKFLEVCEVVAAQFAESGDENTADFLRSLIGHLEEFLVGDEEEEGEDLEDERMLEYGDFILELLQAIEQNNDGEVIYPILAERQHLLDDRFPEILQRVTGNLLIQHPNSVQRVLYYVESLSFHILDLPLGDRANNIEIAIAGYQIVLSHRPPGSEKWARTQHHIAHAYRHRIAGEKADNLEKAIAIHTSAFQIDIREGFPEDWANAQHHLAIAYLFRIEGEKADNLEKAIAAHTTSLEVYTREDFPDYWAMVQHNLAVIYSDRIKGEKADNLEKAIAFATNALEVYTPVAFPVYWAGMQNSLGSFYSARIGGEKADNLEKAIDAHTAALEVYTRQAFPEQWATTQNYLAKAYRDRIRGEKADNLEKAIALETAALEVTTHETFPQD</sequence>
<reference evidence="1" key="1">
    <citation type="journal article" date="2015" name="ISME J.">
        <title>Draft Genome Sequence of Streptomyces incarnatus NRRL8089, which Produces the Nucleoside Antibiotic Sinefungin.</title>
        <authorList>
            <person name="Oshima K."/>
            <person name="Hattori M."/>
            <person name="Shimizu H."/>
            <person name="Fukuda K."/>
            <person name="Nemoto M."/>
            <person name="Inagaki K."/>
            <person name="Tamura T."/>
        </authorList>
    </citation>
    <scope>NUCLEOTIDE SEQUENCE</scope>
    <source>
        <strain evidence="1">FACHB-1375</strain>
    </source>
</reference>
<evidence type="ECO:0000313" key="1">
    <source>
        <dbReference type="EMBL" id="MBD2179995.1"/>
    </source>
</evidence>
<protein>
    <submittedName>
        <fullName evidence="1">Tetratricopeptide repeat protein</fullName>
    </submittedName>
</protein>
<organism evidence="1 2">
    <name type="scientific">Aerosakkonema funiforme FACHB-1375</name>
    <dbReference type="NCBI Taxonomy" id="2949571"/>
    <lineage>
        <taxon>Bacteria</taxon>
        <taxon>Bacillati</taxon>
        <taxon>Cyanobacteriota</taxon>
        <taxon>Cyanophyceae</taxon>
        <taxon>Oscillatoriophycideae</taxon>
        <taxon>Aerosakkonematales</taxon>
        <taxon>Aerosakkonemataceae</taxon>
        <taxon>Aerosakkonema</taxon>
    </lineage>
</organism>
<dbReference type="RefSeq" id="WP_190461746.1">
    <property type="nucleotide sequence ID" value="NZ_JACJPW010000004.1"/>
</dbReference>
<gene>
    <name evidence="1" type="ORF">H6G03_02515</name>
</gene>
<dbReference type="SUPFAM" id="SSF48452">
    <property type="entry name" value="TPR-like"/>
    <property type="match status" value="1"/>
</dbReference>
<comment type="caution">
    <text evidence="1">The sequence shown here is derived from an EMBL/GenBank/DDBJ whole genome shotgun (WGS) entry which is preliminary data.</text>
</comment>
<reference evidence="1" key="2">
    <citation type="submission" date="2020-08" db="EMBL/GenBank/DDBJ databases">
        <authorList>
            <person name="Chen M."/>
            <person name="Teng W."/>
            <person name="Zhao L."/>
            <person name="Hu C."/>
            <person name="Zhou Y."/>
            <person name="Han B."/>
            <person name="Song L."/>
            <person name="Shu W."/>
        </authorList>
    </citation>
    <scope>NUCLEOTIDE SEQUENCE</scope>
    <source>
        <strain evidence="1">FACHB-1375</strain>
    </source>
</reference>
<proteinExistence type="predicted"/>
<evidence type="ECO:0000313" key="2">
    <source>
        <dbReference type="Proteomes" id="UP000641646"/>
    </source>
</evidence>
<dbReference type="InterPro" id="IPR011990">
    <property type="entry name" value="TPR-like_helical_dom_sf"/>
</dbReference>
<dbReference type="EMBL" id="JACJPW010000004">
    <property type="protein sequence ID" value="MBD2179995.1"/>
    <property type="molecule type" value="Genomic_DNA"/>
</dbReference>